<accession>A0AA49JIU6</accession>
<evidence type="ECO:0000313" key="1">
    <source>
        <dbReference type="EMBL" id="WKN36912.1"/>
    </source>
</evidence>
<organism evidence="1">
    <name type="scientific">Roseihalotalea indica</name>
    <dbReference type="NCBI Taxonomy" id="2867963"/>
    <lineage>
        <taxon>Bacteria</taxon>
        <taxon>Pseudomonadati</taxon>
        <taxon>Bacteroidota</taxon>
        <taxon>Cytophagia</taxon>
        <taxon>Cytophagales</taxon>
        <taxon>Catalimonadaceae</taxon>
        <taxon>Roseihalotalea</taxon>
    </lineage>
</organism>
<dbReference type="EMBL" id="CP120682">
    <property type="protein sequence ID" value="WKN36912.1"/>
    <property type="molecule type" value="Genomic_DNA"/>
</dbReference>
<gene>
    <name evidence="1" type="ORF">K4G66_31590</name>
</gene>
<dbReference type="AlphaFoldDB" id="A0AA49JIU6"/>
<proteinExistence type="predicted"/>
<sequence length="1204" mass="137798">MPSSQFSSSTTCRTILPTQDSLFVDSLSVVPQSLLLIYGQDTLKQDQYDYNYSTGYLVFDDSFNNPRDKLTICYRTLPFSFHQIHARRDLSVYDSTAMFQEIRYADRYASSNISSQETLINTPKLQKSGSLSRGISFGNRQDIFVNASLNLQLEGKLTDDLSIRAAITDQNVPLQPDGTTQQLQQFDNVFIEFMHQNATLRVGDVQLRHPGSSVAGASRNTSMLGQSQYPYFLRYRRNVQGGILDADYKVGKHGKAKTSVGAALAKGKFASISLSIQEGIQGPYRLNSPENMGNAASVTGTDRMFYILANSEKVYHNGQLLERGFDRDYTIDYNLGELTFTPKVVLTQFSRITVDFEYADRSYSRSIITANHQQTYERVSFSVNYYQEGDHARRPIGFELSPQNYQLLSDAGDQPLDRMVAAVDTITGQSSGLAYGQRDADVPGVGNVYQVLYNQQDTVVAGQTYQVFVFSASEQAIYRPYFSYVGERKGNYVMKNAQVNGKVYEWVAPTNSGPQGNYEPVRQLPAPQRRSVLSIGSQVSLSKYDQLYTEVAISEVDVNTLSSLDQTDDQGKALVIGYRSQPRPLATGSAYRWSQQLQYEYTDRYFQPIDPYRSVDFERNWAAFPLSSSVEQPTRDDHIIQSQTLLEKDIYNRIQYRWVGRKRTNGLQGQQHELTAAHEWGGFRFSGYGFTMQSQYPYQNASWKRLTLDVNRPTKWITPGYTYRREENEVRNAETDSVLYSAEHYDEHQWYLMRGDSIKGAFRIDYRIRNNRLPLKGEMQASEQVQMLQASWDKALGEQHRLKLITTYRYSQTQNAELWAEHRGGPSPENSIMGQLDWAGNLLKKSLQMSLTYAIANGREIKRDFVYVRVPAGEGMFTWRDDNGNGIEEIDEFYEANYWDERNYVRVLVPTNEYIQAFTNQLNYRVKAQFPQAWSEGKGVKALLARFSNVSQLSMQQKQTDDRLAARILPGYDVLPEALLSSKESVRSTFFFNRQNSRFGVEGGWRSTRWKQLLQQGSEDRQTKVYQGQLRWQFSRKWQTFLNTEQENRRYQLSLPTTQNTRRNFNIASYQVSPEIHWQPHMDIRLITKVGITRKTNQGEGEIETGGEEASIRSVGWEWQSRKVMQRNINASLELLNIDYNADTGSPVAYEMLEGLLPGGNARWSLNMQQQLLEGLQLTINYQGRKSPEQAAVHSGSLSVRALF</sequence>
<name>A0AA49JIU6_9BACT</name>
<reference evidence="1" key="1">
    <citation type="journal article" date="2023" name="Comput. Struct. Biotechnol. J.">
        <title>Discovery of a novel marine Bacteroidetes with a rich repertoire of carbohydrate-active enzymes.</title>
        <authorList>
            <person name="Chen B."/>
            <person name="Liu G."/>
            <person name="Chen Q."/>
            <person name="Wang H."/>
            <person name="Liu L."/>
            <person name="Tang K."/>
        </authorList>
    </citation>
    <scope>NUCLEOTIDE SEQUENCE</scope>
    <source>
        <strain evidence="1">TK19036</strain>
    </source>
</reference>
<reference evidence="1" key="2">
    <citation type="journal article" date="2024" name="Antonie Van Leeuwenhoek">
        <title>Roseihalotalea indica gen. nov., sp. nov., a halophilic Bacteroidetes from mesopelagic Southwest Indian Ocean with higher carbohydrate metabolic potential.</title>
        <authorList>
            <person name="Chen B."/>
            <person name="Zhang M."/>
            <person name="Lin D."/>
            <person name="Ye J."/>
            <person name="Tang K."/>
        </authorList>
    </citation>
    <scope>NUCLEOTIDE SEQUENCE</scope>
    <source>
        <strain evidence="1">TK19036</strain>
    </source>
</reference>
<evidence type="ECO:0008006" key="2">
    <source>
        <dbReference type="Google" id="ProtNLM"/>
    </source>
</evidence>
<protein>
    <recommendedName>
        <fullName evidence="2">Cell surface protein SprA</fullName>
    </recommendedName>
</protein>